<feature type="compositionally biased region" description="Pro residues" evidence="1">
    <location>
        <begin position="127"/>
        <end position="139"/>
    </location>
</feature>
<feature type="compositionally biased region" description="Basic residues" evidence="1">
    <location>
        <begin position="82"/>
        <end position="99"/>
    </location>
</feature>
<sequence>MRPRSGGLPRAHRRRPQAARRGWLAPAHEARPRPLRPLPRTGWRRDRPGPRAPAGPHPQRVSPPPCEEGSGGGMVQDQAVRCRPHHPHLRLRPARRKRGPTPGTGADRRRSRPGRAPTGRGGRPSGRPAPRPPPRPPVPRRGGRGQSGPAGGGRGRPAPGPPRRCRGRPPAAPPCRRRGARPSAPRSRRRRIQPAARSGPPGGPSAGSRPDPARRSAGRRRCPPACGGRGCRAVGGRAGAPASAPAPARRPRAARCRRTRGGPPRTGRRREAPRSRSDVARAWACRPTQRTFRRPRVPPAPSSRIRPGGCGAGGGAGSSGRRGGCGRR</sequence>
<feature type="compositionally biased region" description="Pro residues" evidence="1">
    <location>
        <begin position="50"/>
        <end position="66"/>
    </location>
</feature>
<feature type="compositionally biased region" description="Low complexity" evidence="1">
    <location>
        <begin position="223"/>
        <end position="247"/>
    </location>
</feature>
<evidence type="ECO:0008006" key="4">
    <source>
        <dbReference type="Google" id="ProtNLM"/>
    </source>
</evidence>
<protein>
    <recommendedName>
        <fullName evidence="4">Basic proline-rich protein</fullName>
    </recommendedName>
</protein>
<feature type="region of interest" description="Disordered" evidence="1">
    <location>
        <begin position="1"/>
        <end position="328"/>
    </location>
</feature>
<gene>
    <name evidence="2" type="ORF">MPOCJGCO_2102</name>
</gene>
<dbReference type="EMBL" id="BPRB01000109">
    <property type="protein sequence ID" value="GJE59993.1"/>
    <property type="molecule type" value="Genomic_DNA"/>
</dbReference>
<reference evidence="2" key="2">
    <citation type="submission" date="2021-08" db="EMBL/GenBank/DDBJ databases">
        <authorList>
            <person name="Tani A."/>
            <person name="Ola A."/>
            <person name="Ogura Y."/>
            <person name="Katsura K."/>
            <person name="Hayashi T."/>
        </authorList>
    </citation>
    <scope>NUCLEOTIDE SEQUENCE</scope>
    <source>
        <strain evidence="2">DSM 23632</strain>
    </source>
</reference>
<name>A0ABQ4U125_9HYPH</name>
<dbReference type="Proteomes" id="UP001055057">
    <property type="component" value="Unassembled WGS sequence"/>
</dbReference>
<feature type="compositionally biased region" description="Gly residues" evidence="1">
    <location>
        <begin position="144"/>
        <end position="155"/>
    </location>
</feature>
<feature type="compositionally biased region" description="Gly residues" evidence="1">
    <location>
        <begin position="308"/>
        <end position="328"/>
    </location>
</feature>
<evidence type="ECO:0000256" key="1">
    <source>
        <dbReference type="SAM" id="MobiDB-lite"/>
    </source>
</evidence>
<comment type="caution">
    <text evidence="2">The sequence shown here is derived from an EMBL/GenBank/DDBJ whole genome shotgun (WGS) entry which is preliminary data.</text>
</comment>
<reference evidence="2" key="1">
    <citation type="journal article" date="2021" name="Front. Microbiol.">
        <title>Comprehensive Comparative Genomics and Phenotyping of Methylobacterium Species.</title>
        <authorList>
            <person name="Alessa O."/>
            <person name="Ogura Y."/>
            <person name="Fujitani Y."/>
            <person name="Takami H."/>
            <person name="Hayashi T."/>
            <person name="Sahin N."/>
            <person name="Tani A."/>
        </authorList>
    </citation>
    <scope>NUCLEOTIDE SEQUENCE</scope>
    <source>
        <strain evidence="2">DSM 23632</strain>
    </source>
</reference>
<organism evidence="2 3">
    <name type="scientific">Methylobacterium trifolii</name>
    <dbReference type="NCBI Taxonomy" id="1003092"/>
    <lineage>
        <taxon>Bacteria</taxon>
        <taxon>Pseudomonadati</taxon>
        <taxon>Pseudomonadota</taxon>
        <taxon>Alphaproteobacteria</taxon>
        <taxon>Hyphomicrobiales</taxon>
        <taxon>Methylobacteriaceae</taxon>
        <taxon>Methylobacterium</taxon>
    </lineage>
</organism>
<feature type="compositionally biased region" description="Basic residues" evidence="1">
    <location>
        <begin position="249"/>
        <end position="260"/>
    </location>
</feature>
<feature type="compositionally biased region" description="Basic residues" evidence="1">
    <location>
        <begin position="175"/>
        <end position="192"/>
    </location>
</feature>
<keyword evidence="3" id="KW-1185">Reference proteome</keyword>
<evidence type="ECO:0000313" key="3">
    <source>
        <dbReference type="Proteomes" id="UP001055057"/>
    </source>
</evidence>
<proteinExistence type="predicted"/>
<evidence type="ECO:0000313" key="2">
    <source>
        <dbReference type="EMBL" id="GJE59993.1"/>
    </source>
</evidence>
<accession>A0ABQ4U125</accession>
<feature type="compositionally biased region" description="Basic and acidic residues" evidence="1">
    <location>
        <begin position="269"/>
        <end position="279"/>
    </location>
</feature>